<organism evidence="1 2">
    <name type="scientific">Chlamydomonas reinhardtii</name>
    <name type="common">Chlamydomonas smithii</name>
    <dbReference type="NCBI Taxonomy" id="3055"/>
    <lineage>
        <taxon>Eukaryota</taxon>
        <taxon>Viridiplantae</taxon>
        <taxon>Chlorophyta</taxon>
        <taxon>core chlorophytes</taxon>
        <taxon>Chlorophyceae</taxon>
        <taxon>CS clade</taxon>
        <taxon>Chlamydomonadales</taxon>
        <taxon>Chlamydomonadaceae</taxon>
        <taxon>Chlamydomonas</taxon>
    </lineage>
</organism>
<dbReference type="GeneID" id="66054674"/>
<reference evidence="1 2" key="1">
    <citation type="journal article" date="2007" name="Science">
        <title>The Chlamydomonas genome reveals the evolution of key animal and plant functions.</title>
        <authorList>
            <person name="Merchant S.S."/>
            <person name="Prochnik S.E."/>
            <person name="Vallon O."/>
            <person name="Harris E.H."/>
            <person name="Karpowicz S.J."/>
            <person name="Witman G.B."/>
            <person name="Terry A."/>
            <person name="Salamov A."/>
            <person name="Fritz-Laylin L.K."/>
            <person name="Marechal-Drouard L."/>
            <person name="Marshall W.F."/>
            <person name="Qu L.H."/>
            <person name="Nelson D.R."/>
            <person name="Sanderfoot A.A."/>
            <person name="Spalding M.H."/>
            <person name="Kapitonov V.V."/>
            <person name="Ren Q."/>
            <person name="Ferris P."/>
            <person name="Lindquist E."/>
            <person name="Shapiro H."/>
            <person name="Lucas S.M."/>
            <person name="Grimwood J."/>
            <person name="Schmutz J."/>
            <person name="Cardol P."/>
            <person name="Cerutti H."/>
            <person name="Chanfreau G."/>
            <person name="Chen C.L."/>
            <person name="Cognat V."/>
            <person name="Croft M.T."/>
            <person name="Dent R."/>
            <person name="Dutcher S."/>
            <person name="Fernandez E."/>
            <person name="Fukuzawa H."/>
            <person name="Gonzalez-Ballester D."/>
            <person name="Gonzalez-Halphen D."/>
            <person name="Hallmann A."/>
            <person name="Hanikenne M."/>
            <person name="Hippler M."/>
            <person name="Inwood W."/>
            <person name="Jabbari K."/>
            <person name="Kalanon M."/>
            <person name="Kuras R."/>
            <person name="Lefebvre P.A."/>
            <person name="Lemaire S.D."/>
            <person name="Lobanov A.V."/>
            <person name="Lohr M."/>
            <person name="Manuell A."/>
            <person name="Meier I."/>
            <person name="Mets L."/>
            <person name="Mittag M."/>
            <person name="Mittelmeier T."/>
            <person name="Moroney J.V."/>
            <person name="Moseley J."/>
            <person name="Napoli C."/>
            <person name="Nedelcu A.M."/>
            <person name="Niyogi K."/>
            <person name="Novoselov S.V."/>
            <person name="Paulsen I.T."/>
            <person name="Pazour G."/>
            <person name="Purton S."/>
            <person name="Ral J.P."/>
            <person name="Riano-Pachon D.M."/>
            <person name="Riekhof W."/>
            <person name="Rymarquis L."/>
            <person name="Schroda M."/>
            <person name="Stern D."/>
            <person name="Umen J."/>
            <person name="Willows R."/>
            <person name="Wilson N."/>
            <person name="Zimmer S.L."/>
            <person name="Allmer J."/>
            <person name="Balk J."/>
            <person name="Bisova K."/>
            <person name="Chen C.J."/>
            <person name="Elias M."/>
            <person name="Gendler K."/>
            <person name="Hauser C."/>
            <person name="Lamb M.R."/>
            <person name="Ledford H."/>
            <person name="Long J.C."/>
            <person name="Minagawa J."/>
            <person name="Page M.D."/>
            <person name="Pan J."/>
            <person name="Pootakham W."/>
            <person name="Roje S."/>
            <person name="Rose A."/>
            <person name="Stahlberg E."/>
            <person name="Terauchi A.M."/>
            <person name="Yang P."/>
            <person name="Ball S."/>
            <person name="Bowler C."/>
            <person name="Dieckmann C.L."/>
            <person name="Gladyshev V.N."/>
            <person name="Green P."/>
            <person name="Jorgensen R."/>
            <person name="Mayfield S."/>
            <person name="Mueller-Roeber B."/>
            <person name="Rajamani S."/>
            <person name="Sayre R.T."/>
            <person name="Brokstein P."/>
            <person name="Dubchak I."/>
            <person name="Goodstein D."/>
            <person name="Hornick L."/>
            <person name="Huang Y.W."/>
            <person name="Jhaveri J."/>
            <person name="Luo Y."/>
            <person name="Martinez D."/>
            <person name="Ngau W.C."/>
            <person name="Otillar B."/>
            <person name="Poliakov A."/>
            <person name="Porter A."/>
            <person name="Szajkowski L."/>
            <person name="Werner G."/>
            <person name="Zhou K."/>
            <person name="Grigoriev I.V."/>
            <person name="Rokhsar D.S."/>
            <person name="Grossman A.R."/>
        </authorList>
    </citation>
    <scope>NUCLEOTIDE SEQUENCE [LARGE SCALE GENOMIC DNA]</scope>
    <source>
        <strain evidence="2">CC-503</strain>
    </source>
</reference>
<evidence type="ECO:0000313" key="2">
    <source>
        <dbReference type="Proteomes" id="UP000006906"/>
    </source>
</evidence>
<dbReference type="Proteomes" id="UP000006906">
    <property type="component" value="Chromosome 9"/>
</dbReference>
<dbReference type="InParanoid" id="A0A2K3DEI4"/>
<dbReference type="Gramene" id="PNW78935">
    <property type="protein sequence ID" value="PNW78935"/>
    <property type="gene ID" value="CHLRE_09g395065v5"/>
</dbReference>
<dbReference type="AlphaFoldDB" id="A0A2K3DEI4"/>
<accession>A0A2K3DEI4</accession>
<gene>
    <name evidence="1" type="ORF">CHLRE_09g395065v5</name>
</gene>
<protein>
    <submittedName>
        <fullName evidence="1">Uncharacterized protein</fullName>
    </submittedName>
</protein>
<dbReference type="KEGG" id="cre:CHLRE_09g395065v5"/>
<dbReference type="RefSeq" id="XP_042921244.1">
    <property type="nucleotide sequence ID" value="XM_043065740.1"/>
</dbReference>
<evidence type="ECO:0000313" key="1">
    <source>
        <dbReference type="EMBL" id="PNW78935.1"/>
    </source>
</evidence>
<proteinExistence type="predicted"/>
<name>A0A2K3DEI4_CHLRE</name>
<keyword evidence="2" id="KW-1185">Reference proteome</keyword>
<sequence length="75" mass="8745">MTHLRSYLTSDGRQWIRIVNWQRNKSGPDVGQRPMWMDAWVREARPVIELEGGGAWRGHAPTHDHSWQAVALLRD</sequence>
<dbReference type="EMBL" id="CM008970">
    <property type="protein sequence ID" value="PNW78935.1"/>
    <property type="molecule type" value="Genomic_DNA"/>
</dbReference>